<sequence length="286" mass="30809">MGPSAGAGAAEPAFEPLATVSDVELPELSGLAASRRWPGIYWGHNDSGDGPRLFAFNRRGEVIARVEVEGAEAIDWEDIALYERDGRSWLAIADTGDNFGFRDTATVYLLPEPALDASRVKPLRRLDFRYPDGPRDAEGLAVDAEGGSILVVEKGAPQVGFYRLPLDAGPGVQTAERLATLQLPVPAKQPLAAPLSAPRGRVSVTAMDLSRDGLRLAMISYSRLFCFDRRPGEGWAEALVRPPRSWPLPKLGGLEAMAIEPDGRSVVVAPEGVPTPVLRARRILDP</sequence>
<proteinExistence type="predicted"/>
<evidence type="ECO:0000313" key="2">
    <source>
        <dbReference type="Proteomes" id="UP000238220"/>
    </source>
</evidence>
<reference evidence="1 2" key="1">
    <citation type="submission" date="2018-02" db="EMBL/GenBank/DDBJ databases">
        <title>Genome sequencing of Solimonas sp. HR-BB.</title>
        <authorList>
            <person name="Lee Y."/>
            <person name="Jeon C.O."/>
        </authorList>
    </citation>
    <scope>NUCLEOTIDE SEQUENCE [LARGE SCALE GENOMIC DNA]</scope>
    <source>
        <strain evidence="1 2">HR-BB</strain>
    </source>
</reference>
<comment type="caution">
    <text evidence="1">The sequence shown here is derived from an EMBL/GenBank/DDBJ whole genome shotgun (WGS) entry which is preliminary data.</text>
</comment>
<dbReference type="SUPFAM" id="SSF50956">
    <property type="entry name" value="Thermostable phytase (3-phytase)"/>
    <property type="match status" value="1"/>
</dbReference>
<dbReference type="AlphaFoldDB" id="A0A2S5TGA1"/>
<dbReference type="EMBL" id="PSNW01000005">
    <property type="protein sequence ID" value="PPE73858.1"/>
    <property type="molecule type" value="Genomic_DNA"/>
</dbReference>
<accession>A0A2S5TGA1</accession>
<organism evidence="1 2">
    <name type="scientific">Solimonas fluminis</name>
    <dbReference type="NCBI Taxonomy" id="2086571"/>
    <lineage>
        <taxon>Bacteria</taxon>
        <taxon>Pseudomonadati</taxon>
        <taxon>Pseudomonadota</taxon>
        <taxon>Gammaproteobacteria</taxon>
        <taxon>Nevskiales</taxon>
        <taxon>Nevskiaceae</taxon>
        <taxon>Solimonas</taxon>
    </lineage>
</organism>
<dbReference type="Proteomes" id="UP000238220">
    <property type="component" value="Unassembled WGS sequence"/>
</dbReference>
<name>A0A2S5TGA1_9GAMM</name>
<protein>
    <submittedName>
        <fullName evidence="1">Uncharacterized protein</fullName>
    </submittedName>
</protein>
<evidence type="ECO:0000313" key="1">
    <source>
        <dbReference type="EMBL" id="PPE73858.1"/>
    </source>
</evidence>
<gene>
    <name evidence="1" type="ORF">C3942_10675</name>
</gene>
<keyword evidence="2" id="KW-1185">Reference proteome</keyword>